<dbReference type="InterPro" id="IPR020901">
    <property type="entry name" value="Prtase_inh_Kunz-CS"/>
</dbReference>
<dbReference type="SUPFAM" id="SSF57362">
    <property type="entry name" value="BPTI-like"/>
    <property type="match status" value="1"/>
</dbReference>
<dbReference type="AlphaFoldDB" id="D2HYZ9"/>
<dbReference type="PROSITE" id="PS50279">
    <property type="entry name" value="BPTI_KUNITZ_2"/>
    <property type="match status" value="1"/>
</dbReference>
<dbReference type="EMBL" id="GL193760">
    <property type="protein sequence ID" value="EFB21962.1"/>
    <property type="molecule type" value="Genomic_DNA"/>
</dbReference>
<reference evidence="3" key="1">
    <citation type="journal article" date="2010" name="Nature">
        <title>The sequence and de novo assembly of the giant panda genome.</title>
        <authorList>
            <person name="Li R."/>
            <person name="Fan W."/>
            <person name="Tian G."/>
            <person name="Zhu H."/>
            <person name="He L."/>
            <person name="Cai J."/>
            <person name="Huang Q."/>
            <person name="Cai Q."/>
            <person name="Li B."/>
            <person name="Bai Y."/>
            <person name="Zhang Z."/>
            <person name="Zhang Y."/>
            <person name="Wang W."/>
            <person name="Li J."/>
            <person name="Wei F."/>
            <person name="Li H."/>
            <person name="Jian M."/>
            <person name="Li J."/>
            <person name="Zhang Z."/>
            <person name="Nielsen R."/>
            <person name="Li D."/>
            <person name="Gu W."/>
            <person name="Yang Z."/>
            <person name="Xuan Z."/>
            <person name="Ryder O.A."/>
            <person name="Leung F.C."/>
            <person name="Zhou Y."/>
            <person name="Cao J."/>
            <person name="Sun X."/>
            <person name="Fu Y."/>
            <person name="Fang X."/>
            <person name="Guo X."/>
            <person name="Wang B."/>
            <person name="Hou R."/>
            <person name="Shen F."/>
            <person name="Mu B."/>
            <person name="Ni P."/>
            <person name="Lin R."/>
            <person name="Qian W."/>
            <person name="Wang G."/>
            <person name="Yu C."/>
            <person name="Nie W."/>
            <person name="Wang J."/>
            <person name="Wu Z."/>
            <person name="Liang H."/>
            <person name="Min J."/>
            <person name="Wu Q."/>
            <person name="Cheng S."/>
            <person name="Ruan J."/>
            <person name="Wang M."/>
            <person name="Shi Z."/>
            <person name="Wen M."/>
            <person name="Liu B."/>
            <person name="Ren X."/>
            <person name="Zheng H."/>
            <person name="Dong D."/>
            <person name="Cook K."/>
            <person name="Shan G."/>
            <person name="Zhang H."/>
            <person name="Kosiol C."/>
            <person name="Xie X."/>
            <person name="Lu Z."/>
            <person name="Zheng H."/>
            <person name="Li Y."/>
            <person name="Steiner C.C."/>
            <person name="Lam T.T."/>
            <person name="Lin S."/>
            <person name="Zhang Q."/>
            <person name="Li G."/>
            <person name="Tian J."/>
            <person name="Gong T."/>
            <person name="Liu H."/>
            <person name="Zhang D."/>
            <person name="Fang L."/>
            <person name="Ye C."/>
            <person name="Zhang J."/>
            <person name="Hu W."/>
            <person name="Xu A."/>
            <person name="Ren Y."/>
            <person name="Zhang G."/>
            <person name="Bruford M.W."/>
            <person name="Li Q."/>
            <person name="Ma L."/>
            <person name="Guo Y."/>
            <person name="An N."/>
            <person name="Hu Y."/>
            <person name="Zheng Y."/>
            <person name="Shi Y."/>
            <person name="Li Z."/>
            <person name="Liu Q."/>
            <person name="Chen Y."/>
            <person name="Zhao J."/>
            <person name="Qu N."/>
            <person name="Zhao S."/>
            <person name="Tian F."/>
            <person name="Wang X."/>
            <person name="Wang H."/>
            <person name="Xu L."/>
            <person name="Liu X."/>
            <person name="Vinar T."/>
            <person name="Wang Y."/>
            <person name="Lam T.W."/>
            <person name="Yiu S.M."/>
            <person name="Liu S."/>
            <person name="Zhang H."/>
            <person name="Li D."/>
            <person name="Huang Y."/>
            <person name="Wang X."/>
            <person name="Yang G."/>
            <person name="Jiang Z."/>
            <person name="Wang J."/>
            <person name="Qin N."/>
            <person name="Li L."/>
            <person name="Li J."/>
            <person name="Bolund L."/>
            <person name="Kristiansen K."/>
            <person name="Wong G.K."/>
            <person name="Olson M."/>
            <person name="Zhang X."/>
            <person name="Li S."/>
            <person name="Yang H."/>
            <person name="Wang J."/>
            <person name="Wang J."/>
        </authorList>
    </citation>
    <scope>NUCLEOTIDE SEQUENCE [LARGE SCALE GENOMIC DNA]</scope>
</reference>
<feature type="non-terminal residue" evidence="3">
    <location>
        <position position="58"/>
    </location>
</feature>
<dbReference type="PANTHER" id="PTHR47898">
    <property type="entry name" value="KUNITZ-TYPE PROTEASE INHIBITOR 4"/>
    <property type="match status" value="1"/>
</dbReference>
<dbReference type="PANTHER" id="PTHR47898:SF1">
    <property type="entry name" value="KUNITZ-TYPE PROTEASE INHIBITOR 4"/>
    <property type="match status" value="1"/>
</dbReference>
<name>D2HYZ9_AILME</name>
<accession>D2HYZ9</accession>
<dbReference type="Pfam" id="PF00014">
    <property type="entry name" value="Kunitz_BPTI"/>
    <property type="match status" value="1"/>
</dbReference>
<dbReference type="PROSITE" id="PS00280">
    <property type="entry name" value="BPTI_KUNITZ_1"/>
    <property type="match status" value="1"/>
</dbReference>
<evidence type="ECO:0000256" key="1">
    <source>
        <dbReference type="ARBA" id="ARBA00023157"/>
    </source>
</evidence>
<dbReference type="InterPro" id="IPR036880">
    <property type="entry name" value="Kunitz_BPTI_sf"/>
</dbReference>
<feature type="non-terminal residue" evidence="3">
    <location>
        <position position="1"/>
    </location>
</feature>
<organism evidence="3">
    <name type="scientific">Ailuropoda melanoleuca</name>
    <name type="common">Giant panda</name>
    <dbReference type="NCBI Taxonomy" id="9646"/>
    <lineage>
        <taxon>Eukaryota</taxon>
        <taxon>Metazoa</taxon>
        <taxon>Chordata</taxon>
        <taxon>Craniata</taxon>
        <taxon>Vertebrata</taxon>
        <taxon>Euteleostomi</taxon>
        <taxon>Mammalia</taxon>
        <taxon>Eutheria</taxon>
        <taxon>Laurasiatheria</taxon>
        <taxon>Carnivora</taxon>
        <taxon>Caniformia</taxon>
        <taxon>Ursidae</taxon>
        <taxon>Ailuropoda</taxon>
    </lineage>
</organism>
<dbReference type="HOGENOM" id="CLU_164133_0_3_1"/>
<feature type="domain" description="BPTI/Kunitz inhibitor" evidence="2">
    <location>
        <begin position="3"/>
        <end position="53"/>
    </location>
</feature>
<protein>
    <recommendedName>
        <fullName evidence="2">BPTI/Kunitz inhibitor domain-containing protein</fullName>
    </recommendedName>
</protein>
<proteinExistence type="predicted"/>
<dbReference type="Gene3D" id="4.10.410.10">
    <property type="entry name" value="Pancreatic trypsin inhibitor Kunitz domain"/>
    <property type="match status" value="1"/>
</dbReference>
<dbReference type="SMART" id="SM00131">
    <property type="entry name" value="KU"/>
    <property type="match status" value="1"/>
</dbReference>
<dbReference type="GO" id="GO:0004867">
    <property type="term" value="F:serine-type endopeptidase inhibitor activity"/>
    <property type="evidence" value="ECO:0007669"/>
    <property type="project" value="InterPro"/>
</dbReference>
<evidence type="ECO:0000259" key="2">
    <source>
        <dbReference type="PROSITE" id="PS50279"/>
    </source>
</evidence>
<dbReference type="InParanoid" id="D2HYZ9"/>
<gene>
    <name evidence="3" type="ORF">PANDA_018002</name>
</gene>
<keyword evidence="1" id="KW-1015">Disulfide bond</keyword>
<dbReference type="InterPro" id="IPR042943">
    <property type="entry name" value="SPINT4"/>
</dbReference>
<dbReference type="CDD" id="cd00109">
    <property type="entry name" value="Kunitz-type"/>
    <property type="match status" value="1"/>
</dbReference>
<dbReference type="InterPro" id="IPR002223">
    <property type="entry name" value="Kunitz_BPTI"/>
</dbReference>
<sequence>DPCKMDLDAGSCFEIHFRYFYNTTSKRCESFIFSGCNGNLNNYKLKIECDIACVEKYK</sequence>
<evidence type="ECO:0000313" key="3">
    <source>
        <dbReference type="EMBL" id="EFB21962.1"/>
    </source>
</evidence>